<dbReference type="CDD" id="cd04725">
    <property type="entry name" value="OMP_decarboxylase_like"/>
    <property type="match status" value="1"/>
</dbReference>
<dbReference type="AlphaFoldDB" id="A0A371IJW1"/>
<reference evidence="9 11" key="1">
    <citation type="journal article" date="2016" name="Genome Announc.">
        <title>Draft Genome Sequence of Criibacterium bergeronii gen. nov., sp. nov., Strain CCRI-22567T, Isolated from a Vaginal Sample from a Woman with Bacterial Vaginosis.</title>
        <authorList>
            <person name="Maheux A.F."/>
            <person name="Berube E."/>
            <person name="Boudreau D.K."/>
            <person name="Raymond F."/>
            <person name="Corbeil J."/>
            <person name="Roy P.H."/>
            <person name="Boissinot M."/>
            <person name="Omar R.F."/>
        </authorList>
    </citation>
    <scope>NUCLEOTIDE SEQUENCE [LARGE SCALE GENOMIC DNA]</scope>
    <source>
        <strain evidence="9 11">CCRI-22567</strain>
    </source>
</reference>
<dbReference type="InterPro" id="IPR018089">
    <property type="entry name" value="OMPdecase_AS"/>
</dbReference>
<protein>
    <recommendedName>
        <fullName evidence="7">Orotidine 5'-phosphate decarboxylase</fullName>
        <ecNumber evidence="7">4.1.1.23</ecNumber>
    </recommendedName>
    <alternativeName>
        <fullName evidence="7">OMP decarboxylase</fullName>
        <shortName evidence="7">OMPDCase</shortName>
        <shortName evidence="7">OMPdecase</shortName>
    </alternativeName>
</protein>
<organism evidence="9 11">
    <name type="scientific">Criibacterium bergeronii</name>
    <dbReference type="NCBI Taxonomy" id="1871336"/>
    <lineage>
        <taxon>Bacteria</taxon>
        <taxon>Bacillati</taxon>
        <taxon>Bacillota</taxon>
        <taxon>Clostridia</taxon>
        <taxon>Peptostreptococcales</taxon>
        <taxon>Filifactoraceae</taxon>
        <taxon>Criibacterium</taxon>
    </lineage>
</organism>
<dbReference type="EMBL" id="MBEW02000020">
    <property type="protein sequence ID" value="RDY20782.1"/>
    <property type="molecule type" value="Genomic_DNA"/>
</dbReference>
<evidence type="ECO:0000256" key="1">
    <source>
        <dbReference type="ARBA" id="ARBA00004861"/>
    </source>
</evidence>
<evidence type="ECO:0000313" key="10">
    <source>
        <dbReference type="EMBL" id="TRW26088.1"/>
    </source>
</evidence>
<dbReference type="PANTHER" id="PTHR43375:SF1">
    <property type="entry name" value="OROTIDINE 5'-PHOSPHATE DECARBOXYLASE"/>
    <property type="match status" value="1"/>
</dbReference>
<feature type="domain" description="Orotidine 5'-phosphate decarboxylase" evidence="8">
    <location>
        <begin position="15"/>
        <end position="265"/>
    </location>
</feature>
<keyword evidence="4 7" id="KW-0665">Pyrimidine biosynthesis</keyword>
<dbReference type="Proteomes" id="UP000093352">
    <property type="component" value="Unassembled WGS sequence"/>
</dbReference>
<comment type="pathway">
    <text evidence="1 7">Pyrimidine metabolism; UMP biosynthesis via de novo pathway; UMP from orotate: step 2/2.</text>
</comment>
<keyword evidence="3 7" id="KW-0210">Decarboxylase</keyword>
<gene>
    <name evidence="7 9" type="primary">pyrF</name>
    <name evidence="9" type="ORF">BBG48_008140</name>
    <name evidence="10" type="ORF">FL857_06630</name>
</gene>
<comment type="catalytic activity">
    <reaction evidence="6 7">
        <text>orotidine 5'-phosphate + H(+) = UMP + CO2</text>
        <dbReference type="Rhea" id="RHEA:11596"/>
        <dbReference type="ChEBI" id="CHEBI:15378"/>
        <dbReference type="ChEBI" id="CHEBI:16526"/>
        <dbReference type="ChEBI" id="CHEBI:57538"/>
        <dbReference type="ChEBI" id="CHEBI:57865"/>
        <dbReference type="EC" id="4.1.1.23"/>
    </reaction>
</comment>
<reference evidence="9" key="2">
    <citation type="submission" date="2018-07" db="EMBL/GenBank/DDBJ databases">
        <authorList>
            <person name="Quirk P.G."/>
            <person name="Krulwich T.A."/>
        </authorList>
    </citation>
    <scope>NUCLEOTIDE SEQUENCE</scope>
    <source>
        <strain evidence="9">CCRI-22567</strain>
    </source>
</reference>
<dbReference type="InterPro" id="IPR013785">
    <property type="entry name" value="Aldolase_TIM"/>
</dbReference>
<evidence type="ECO:0000256" key="2">
    <source>
        <dbReference type="ARBA" id="ARBA00008847"/>
    </source>
</evidence>
<evidence type="ECO:0000256" key="6">
    <source>
        <dbReference type="ARBA" id="ARBA00049157"/>
    </source>
</evidence>
<dbReference type="UniPathway" id="UPA00070">
    <property type="reaction ID" value="UER00120"/>
</dbReference>
<keyword evidence="5 7" id="KW-0456">Lyase</keyword>
<evidence type="ECO:0000313" key="12">
    <source>
        <dbReference type="Proteomes" id="UP000319424"/>
    </source>
</evidence>
<evidence type="ECO:0000259" key="8">
    <source>
        <dbReference type="SMART" id="SM00934"/>
    </source>
</evidence>
<evidence type="ECO:0000256" key="5">
    <source>
        <dbReference type="ARBA" id="ARBA00023239"/>
    </source>
</evidence>
<dbReference type="HAMAP" id="MF_01215">
    <property type="entry name" value="OMPdecase_type2"/>
    <property type="match status" value="1"/>
</dbReference>
<dbReference type="Proteomes" id="UP000319424">
    <property type="component" value="Unassembled WGS sequence"/>
</dbReference>
<evidence type="ECO:0000313" key="9">
    <source>
        <dbReference type="EMBL" id="RDY20782.1"/>
    </source>
</evidence>
<dbReference type="EC" id="4.1.1.23" evidence="7"/>
<dbReference type="RefSeq" id="WP_068912438.1">
    <property type="nucleotide sequence ID" value="NZ_MBEW02000020.1"/>
</dbReference>
<evidence type="ECO:0000256" key="7">
    <source>
        <dbReference type="HAMAP-Rule" id="MF_01215"/>
    </source>
</evidence>
<dbReference type="GO" id="GO:0004590">
    <property type="term" value="F:orotidine-5'-phosphate decarboxylase activity"/>
    <property type="evidence" value="ECO:0007669"/>
    <property type="project" value="UniProtKB-UniRule"/>
</dbReference>
<dbReference type="GO" id="GO:0044205">
    <property type="term" value="P:'de novo' UMP biosynthetic process"/>
    <property type="evidence" value="ECO:0007669"/>
    <property type="project" value="UniProtKB-UniRule"/>
</dbReference>
<comment type="similarity">
    <text evidence="2 7">Belongs to the OMP decarboxylase family. Type 2 subfamily.</text>
</comment>
<dbReference type="SUPFAM" id="SSF51366">
    <property type="entry name" value="Ribulose-phoshate binding barrel"/>
    <property type="match status" value="1"/>
</dbReference>
<accession>A0A371IJW1</accession>
<dbReference type="InterPro" id="IPR011060">
    <property type="entry name" value="RibuloseP-bd_barrel"/>
</dbReference>
<reference evidence="10 12" key="3">
    <citation type="submission" date="2019-07" db="EMBL/GenBank/DDBJ databases">
        <title>Criibacterium bergeronii gen. nov., sp. nov. isolated from human clinical samples.</title>
        <authorList>
            <person name="Maheux A.F."/>
            <person name="Boudreau D.K."/>
            <person name="Berube E."/>
            <person name="Brodeur S."/>
            <person name="Bernard K.A."/>
            <person name="Abed J.Y."/>
            <person name="Ducrey E."/>
            <person name="Guay E.F."/>
            <person name="Raymond F."/>
            <person name="Corbeil J."/>
            <person name="Domingo M.-C."/>
            <person name="Roy P.H."/>
            <person name="Boissinot M."/>
            <person name="Tocheva E.I."/>
            <person name="Omar R.F."/>
        </authorList>
    </citation>
    <scope>NUCLEOTIDE SEQUENCE [LARGE SCALE GENOMIC DNA]</scope>
    <source>
        <strain evidence="10 12">CCRI-24246</strain>
    </source>
</reference>
<dbReference type="FunFam" id="3.20.20.70:FF:000246">
    <property type="entry name" value="Orotidine 5'-phosphate decarboxylase"/>
    <property type="match status" value="1"/>
</dbReference>
<sequence>MIIDKLYEQVQKKGPLCVGLDTDLSYIPEFMKSQKNITEAVFEFNKNIIDLTKEFVAIYKPQIAYYEALGLDGLKAFKMTLDYLKQNNCLVVSDVKRSDIAATAKMYAKAFFDGEFESDFVTLNPYMGYDSLDPYFEYFEKKDKGIFVLVRTSNPGSKDIQLKQVGDEYLYQKIGQELTKIGKRFNGKYGYSRIGFVIGATHNAEAVDIRNRFSHTFFLVPGYGAQGATGKDARLLLNKDENGAIINSSRGIIAKSQNTQNQKEFDDKITELILKMKEDLNN</sequence>
<evidence type="ECO:0000313" key="11">
    <source>
        <dbReference type="Proteomes" id="UP000093352"/>
    </source>
</evidence>
<dbReference type="InterPro" id="IPR011995">
    <property type="entry name" value="OMPdecase_type-2"/>
</dbReference>
<dbReference type="OrthoDB" id="9808470at2"/>
<name>A0A371IJW1_9FIRM</name>
<dbReference type="GO" id="GO:0006207">
    <property type="term" value="P:'de novo' pyrimidine nucleobase biosynthetic process"/>
    <property type="evidence" value="ECO:0007669"/>
    <property type="project" value="InterPro"/>
</dbReference>
<dbReference type="Pfam" id="PF00215">
    <property type="entry name" value="OMPdecase"/>
    <property type="match status" value="1"/>
</dbReference>
<dbReference type="Gene3D" id="3.20.20.70">
    <property type="entry name" value="Aldolase class I"/>
    <property type="match status" value="1"/>
</dbReference>
<feature type="active site" description="Proton donor" evidence="7">
    <location>
        <position position="96"/>
    </location>
</feature>
<evidence type="ECO:0000256" key="3">
    <source>
        <dbReference type="ARBA" id="ARBA00022793"/>
    </source>
</evidence>
<comment type="caution">
    <text evidence="9">The sequence shown here is derived from an EMBL/GenBank/DDBJ whole genome shotgun (WGS) entry which is preliminary data.</text>
</comment>
<dbReference type="EMBL" id="VJXW01000008">
    <property type="protein sequence ID" value="TRW26088.1"/>
    <property type="molecule type" value="Genomic_DNA"/>
</dbReference>
<dbReference type="NCBIfam" id="TIGR02127">
    <property type="entry name" value="pyrF_sub2"/>
    <property type="match status" value="1"/>
</dbReference>
<evidence type="ECO:0000256" key="4">
    <source>
        <dbReference type="ARBA" id="ARBA00022975"/>
    </source>
</evidence>
<dbReference type="SMART" id="SM00934">
    <property type="entry name" value="OMPdecase"/>
    <property type="match status" value="1"/>
</dbReference>
<dbReference type="STRING" id="1871336.BBG48_02215"/>
<dbReference type="PROSITE" id="PS00156">
    <property type="entry name" value="OMPDECASE"/>
    <property type="match status" value="1"/>
</dbReference>
<dbReference type="PANTHER" id="PTHR43375">
    <property type="entry name" value="OROTIDINE 5'-PHOSPHATE DECARBOXYLASE"/>
    <property type="match status" value="1"/>
</dbReference>
<keyword evidence="11" id="KW-1185">Reference proteome</keyword>
<proteinExistence type="inferred from homology"/>
<dbReference type="InterPro" id="IPR001754">
    <property type="entry name" value="OMPdeCOase_dom"/>
</dbReference>